<comment type="caution">
    <text evidence="1">The sequence shown here is derived from an EMBL/GenBank/DDBJ whole genome shotgun (WGS) entry which is preliminary data.</text>
</comment>
<dbReference type="AlphaFoldDB" id="A0AAN8WT50"/>
<accession>A0AAN8WT50</accession>
<keyword evidence="2" id="KW-1185">Reference proteome</keyword>
<organism evidence="1 2">
    <name type="scientific">Halocaridina rubra</name>
    <name type="common">Hawaiian red shrimp</name>
    <dbReference type="NCBI Taxonomy" id="373956"/>
    <lineage>
        <taxon>Eukaryota</taxon>
        <taxon>Metazoa</taxon>
        <taxon>Ecdysozoa</taxon>
        <taxon>Arthropoda</taxon>
        <taxon>Crustacea</taxon>
        <taxon>Multicrustacea</taxon>
        <taxon>Malacostraca</taxon>
        <taxon>Eumalacostraca</taxon>
        <taxon>Eucarida</taxon>
        <taxon>Decapoda</taxon>
        <taxon>Pleocyemata</taxon>
        <taxon>Caridea</taxon>
        <taxon>Atyoidea</taxon>
        <taxon>Atyidae</taxon>
        <taxon>Halocaridina</taxon>
    </lineage>
</organism>
<protein>
    <submittedName>
        <fullName evidence="1">Uncharacterized protein</fullName>
    </submittedName>
</protein>
<gene>
    <name evidence="1" type="ORF">SK128_015048</name>
</gene>
<reference evidence="1 2" key="1">
    <citation type="submission" date="2023-11" db="EMBL/GenBank/DDBJ databases">
        <title>Halocaridina rubra genome assembly.</title>
        <authorList>
            <person name="Smith C."/>
        </authorList>
    </citation>
    <scope>NUCLEOTIDE SEQUENCE [LARGE SCALE GENOMIC DNA]</scope>
    <source>
        <strain evidence="1">EP-1</strain>
        <tissue evidence="1">Whole</tissue>
    </source>
</reference>
<proteinExistence type="predicted"/>
<evidence type="ECO:0000313" key="1">
    <source>
        <dbReference type="EMBL" id="KAK7065825.1"/>
    </source>
</evidence>
<dbReference type="Proteomes" id="UP001381693">
    <property type="component" value="Unassembled WGS sequence"/>
</dbReference>
<feature type="non-terminal residue" evidence="1">
    <location>
        <position position="1"/>
    </location>
</feature>
<name>A0AAN8WT50_HALRR</name>
<sequence length="64" mass="6402">GAINGIGGEMEGRLVSSATTTTLVSPSTPPSAAHYPLMEATTNSNIYNTGEFAPPGPTASIHSA</sequence>
<dbReference type="EMBL" id="JAXCGZ010019794">
    <property type="protein sequence ID" value="KAK7065825.1"/>
    <property type="molecule type" value="Genomic_DNA"/>
</dbReference>
<evidence type="ECO:0000313" key="2">
    <source>
        <dbReference type="Proteomes" id="UP001381693"/>
    </source>
</evidence>